<dbReference type="GO" id="GO:0030968">
    <property type="term" value="P:endoplasmic reticulum unfolded protein response"/>
    <property type="evidence" value="ECO:0007669"/>
    <property type="project" value="TreeGrafter"/>
</dbReference>
<dbReference type="SUPFAM" id="SSF100920">
    <property type="entry name" value="Heat shock protein 70kD (HSP70), peptide-binding domain"/>
    <property type="match status" value="1"/>
</dbReference>
<sequence length="508" mass="55715">MAAAASFGLYLGNTSACLAIYKDDNVDVVANDAGDRVTAAVVAFNDSEKVIGLAAKTGLFRNGPVSVLNNKRLMNKDIDDVELELAINNSPSKLVKESDELRYLIKKREKNEKISPVEVSTMIFEAMYNISTTAAHDDDEHNVVLCAPLRFSAESLKTWSESATAAGFRVLQVISEPAATCIAYGIGQNKKKSELILVYRIGGVTSEVTLIRVAGGTYTVLSTRYYSKLGGNKLTRILAEYLAGEFRNKYKLDPTESRRSMSKLNNAAETCKHVLSTMSTAHCFVESLNDGVDFSHNITRARFENLIGPSISEYIGPIDEILQDSKYSHSDINKVVLCGGTMKIPKLQEKISLLFPNAETVSNKWSPDETMAIGAAMQSALLISHRMHDRELNSMSVEVHSLDRSLCVQFGEADPIVIPAGTIVPIKIQTIVEIPKVNDNKVDVKIFEGGSDDLKDTRKIGLISLKAESGEKFKVDTDLTEANLNVNIVEMKSGKKSSFRFGIHEDDS</sequence>
<dbReference type="GO" id="GO:0034663">
    <property type="term" value="C:endoplasmic reticulum chaperone complex"/>
    <property type="evidence" value="ECO:0007669"/>
    <property type="project" value="TreeGrafter"/>
</dbReference>
<dbReference type="InterPro" id="IPR043129">
    <property type="entry name" value="ATPase_NBD"/>
</dbReference>
<keyword evidence="2" id="KW-0547">Nucleotide-binding</keyword>
<reference evidence="5" key="1">
    <citation type="submission" date="2025-08" db="UniProtKB">
        <authorList>
            <consortium name="RefSeq"/>
        </authorList>
    </citation>
    <scope>IDENTIFICATION</scope>
</reference>
<dbReference type="Proteomes" id="UP000694920">
    <property type="component" value="Unplaced"/>
</dbReference>
<gene>
    <name evidence="5" type="primary">LOC107266649</name>
</gene>
<dbReference type="PRINTS" id="PR00301">
    <property type="entry name" value="HEATSHOCK70"/>
</dbReference>
<keyword evidence="5" id="KW-0346">Stress response</keyword>
<name>A0AAJ7BSR4_CEPCN</name>
<dbReference type="Gene3D" id="3.90.640.10">
    <property type="entry name" value="Actin, Chain A, domain 4"/>
    <property type="match status" value="1"/>
</dbReference>
<keyword evidence="3" id="KW-0067">ATP-binding</keyword>
<dbReference type="GO" id="GO:0140662">
    <property type="term" value="F:ATP-dependent protein folding chaperone"/>
    <property type="evidence" value="ECO:0007669"/>
    <property type="project" value="InterPro"/>
</dbReference>
<dbReference type="Pfam" id="PF00012">
    <property type="entry name" value="HSP70"/>
    <property type="match status" value="1"/>
</dbReference>
<dbReference type="RefSeq" id="XP_015592828.1">
    <property type="nucleotide sequence ID" value="XM_015737342.2"/>
</dbReference>
<evidence type="ECO:0000256" key="2">
    <source>
        <dbReference type="ARBA" id="ARBA00022741"/>
    </source>
</evidence>
<keyword evidence="4" id="KW-1185">Reference proteome</keyword>
<dbReference type="FunFam" id="3.90.640.10:FF:000021">
    <property type="entry name" value="Heat shock protein 14"/>
    <property type="match status" value="1"/>
</dbReference>
<comment type="similarity">
    <text evidence="1">Belongs to the heat shock protein 70 family.</text>
</comment>
<dbReference type="AlphaFoldDB" id="A0AAJ7BSR4"/>
<dbReference type="Gene3D" id="3.30.420.40">
    <property type="match status" value="2"/>
</dbReference>
<organism evidence="4 5">
    <name type="scientific">Cephus cinctus</name>
    <name type="common">Wheat stem sawfly</name>
    <dbReference type="NCBI Taxonomy" id="211228"/>
    <lineage>
        <taxon>Eukaryota</taxon>
        <taxon>Metazoa</taxon>
        <taxon>Ecdysozoa</taxon>
        <taxon>Arthropoda</taxon>
        <taxon>Hexapoda</taxon>
        <taxon>Insecta</taxon>
        <taxon>Pterygota</taxon>
        <taxon>Neoptera</taxon>
        <taxon>Endopterygota</taxon>
        <taxon>Hymenoptera</taxon>
        <taxon>Cephoidea</taxon>
        <taxon>Cephidae</taxon>
        <taxon>Cephus</taxon>
    </lineage>
</organism>
<dbReference type="Gene3D" id="3.30.30.30">
    <property type="match status" value="1"/>
</dbReference>
<evidence type="ECO:0000256" key="3">
    <source>
        <dbReference type="ARBA" id="ARBA00022840"/>
    </source>
</evidence>
<evidence type="ECO:0000313" key="5">
    <source>
        <dbReference type="RefSeq" id="XP_015592828.1"/>
    </source>
</evidence>
<protein>
    <submittedName>
        <fullName evidence="5">Heat shock 70 kDa protein 14</fullName>
    </submittedName>
</protein>
<dbReference type="PANTHER" id="PTHR45639:SF34">
    <property type="entry name" value="CHAPERONE PROTEIN DNAK"/>
    <property type="match status" value="1"/>
</dbReference>
<dbReference type="InterPro" id="IPR013126">
    <property type="entry name" value="Hsp_70_fam"/>
</dbReference>
<dbReference type="GO" id="GO:0005524">
    <property type="term" value="F:ATP binding"/>
    <property type="evidence" value="ECO:0007669"/>
    <property type="project" value="UniProtKB-KW"/>
</dbReference>
<evidence type="ECO:0000313" key="4">
    <source>
        <dbReference type="Proteomes" id="UP000694920"/>
    </source>
</evidence>
<dbReference type="GeneID" id="107266649"/>
<evidence type="ECO:0000256" key="1">
    <source>
        <dbReference type="ARBA" id="ARBA00007381"/>
    </source>
</evidence>
<dbReference type="Gene3D" id="2.60.34.10">
    <property type="entry name" value="Substrate Binding Domain Of DNAk, Chain A, domain 1"/>
    <property type="match status" value="1"/>
</dbReference>
<dbReference type="PANTHER" id="PTHR45639">
    <property type="entry name" value="HSC70CB, ISOFORM G-RELATED"/>
    <property type="match status" value="1"/>
</dbReference>
<dbReference type="SUPFAM" id="SSF53067">
    <property type="entry name" value="Actin-like ATPase domain"/>
    <property type="match status" value="2"/>
</dbReference>
<dbReference type="KEGG" id="ccin:107266649"/>
<dbReference type="InterPro" id="IPR029047">
    <property type="entry name" value="HSP70_peptide-bd_sf"/>
</dbReference>
<proteinExistence type="inferred from homology"/>
<accession>A0AAJ7BSR4</accession>